<accession>A0AAD5HC11</accession>
<reference evidence="2" key="1">
    <citation type="submission" date="2021-06" db="EMBL/GenBank/DDBJ databases">
        <authorList>
            <consortium name="DOE Joint Genome Institute"/>
            <person name="Mondo S.J."/>
            <person name="Amses K.R."/>
            <person name="Simmons D.R."/>
            <person name="Longcore J.E."/>
            <person name="Seto K."/>
            <person name="Alves G.H."/>
            <person name="Bonds A.E."/>
            <person name="Quandt C.A."/>
            <person name="Davis W.J."/>
            <person name="Chang Y."/>
            <person name="Letcher P.M."/>
            <person name="Powell M.J."/>
            <person name="Kuo A."/>
            <person name="Labutti K."/>
            <person name="Pangilinan J."/>
            <person name="Andreopoulos W."/>
            <person name="Tritt A."/>
            <person name="Riley R."/>
            <person name="Hundley H."/>
            <person name="Johnson J."/>
            <person name="Lipzen A."/>
            <person name="Barry K."/>
            <person name="Berbee M.L."/>
            <person name="Buchler N.E."/>
            <person name="Grigoriev I.V."/>
            <person name="Spatafora J.W."/>
            <person name="Stajich J.E."/>
            <person name="James T.Y."/>
        </authorList>
    </citation>
    <scope>NUCLEOTIDE SEQUENCE</scope>
    <source>
        <strain evidence="2">AG</strain>
    </source>
</reference>
<dbReference type="EMBL" id="MU620926">
    <property type="protein sequence ID" value="KAI8578730.1"/>
    <property type="molecule type" value="Genomic_DNA"/>
</dbReference>
<dbReference type="GeneID" id="75918738"/>
<protein>
    <submittedName>
        <fullName evidence="2">Uncharacterized protein</fullName>
    </submittedName>
</protein>
<organism evidence="2 3">
    <name type="scientific">Umbelopsis ramanniana AG</name>
    <dbReference type="NCBI Taxonomy" id="1314678"/>
    <lineage>
        <taxon>Eukaryota</taxon>
        <taxon>Fungi</taxon>
        <taxon>Fungi incertae sedis</taxon>
        <taxon>Mucoromycota</taxon>
        <taxon>Mucoromycotina</taxon>
        <taxon>Umbelopsidomycetes</taxon>
        <taxon>Umbelopsidales</taxon>
        <taxon>Umbelopsidaceae</taxon>
        <taxon>Umbelopsis</taxon>
    </lineage>
</organism>
<dbReference type="AlphaFoldDB" id="A0AAD5HC11"/>
<evidence type="ECO:0000313" key="3">
    <source>
        <dbReference type="Proteomes" id="UP001206595"/>
    </source>
</evidence>
<evidence type="ECO:0000313" key="2">
    <source>
        <dbReference type="EMBL" id="KAI8578730.1"/>
    </source>
</evidence>
<name>A0AAD5HC11_UMBRA</name>
<comment type="caution">
    <text evidence="2">The sequence shown here is derived from an EMBL/GenBank/DDBJ whole genome shotgun (WGS) entry which is preliminary data.</text>
</comment>
<sequence length="487" mass="54608">MSIVLTKTCQHAIVIVIRSGSKLPLVPSSTFFIECEIDLKLPSSVNDLLPPSTLIKSQLNKNSLKSNWSTTLTYCLSAKLLNYLVKQDATLHLKICPTTPTDRHCPIFDMSLRDAKYLQDTGDASEVQQYLEQGAPYIPVLKKCNLELQCGLFVVDMPEKLESNLQNMHTIHPQILQSGANDTSIMDATESTETVYSADHSEDSLLSHITGDFSTISKSSAASSIQPTYHQIGNGRDLHTLYFNLVSTNCTIPLSKTNAANGKEASKSYFQYRLFGERCRINIHEGAAVGNAQMHFQVRGDRHDILNWLNSQGRMRISICIEDSYGQEVEIGHSMIALANIFVPIVPDGKQSFYNRAPNRNVPVYDHQNRLVLQSKTSISSLNIQAGLFPNWVYNEEAEAHGDKPIFHFTENIHHQQTGTRLNDQDIISTHLSSSSAYPRSPSRVLHKFIMSKEMSNNENRTPLQDAQAQSSKSMIPRCRRSYTCSR</sequence>
<proteinExistence type="predicted"/>
<keyword evidence="3" id="KW-1185">Reference proteome</keyword>
<feature type="region of interest" description="Disordered" evidence="1">
    <location>
        <begin position="456"/>
        <end position="476"/>
    </location>
</feature>
<evidence type="ECO:0000256" key="1">
    <source>
        <dbReference type="SAM" id="MobiDB-lite"/>
    </source>
</evidence>
<feature type="compositionally biased region" description="Polar residues" evidence="1">
    <location>
        <begin position="456"/>
        <end position="474"/>
    </location>
</feature>
<dbReference type="Proteomes" id="UP001206595">
    <property type="component" value="Unassembled WGS sequence"/>
</dbReference>
<reference evidence="2" key="2">
    <citation type="journal article" date="2022" name="Proc. Natl. Acad. Sci. U.S.A.">
        <title>Diploid-dominant life cycles characterize the early evolution of Fungi.</title>
        <authorList>
            <person name="Amses K.R."/>
            <person name="Simmons D.R."/>
            <person name="Longcore J.E."/>
            <person name="Mondo S.J."/>
            <person name="Seto K."/>
            <person name="Jeronimo G.H."/>
            <person name="Bonds A.E."/>
            <person name="Quandt C.A."/>
            <person name="Davis W.J."/>
            <person name="Chang Y."/>
            <person name="Federici B.A."/>
            <person name="Kuo A."/>
            <person name="LaButti K."/>
            <person name="Pangilinan J."/>
            <person name="Andreopoulos W."/>
            <person name="Tritt A."/>
            <person name="Riley R."/>
            <person name="Hundley H."/>
            <person name="Johnson J."/>
            <person name="Lipzen A."/>
            <person name="Barry K."/>
            <person name="Lang B.F."/>
            <person name="Cuomo C.A."/>
            <person name="Buchler N.E."/>
            <person name="Grigoriev I.V."/>
            <person name="Spatafora J.W."/>
            <person name="Stajich J.E."/>
            <person name="James T.Y."/>
        </authorList>
    </citation>
    <scope>NUCLEOTIDE SEQUENCE</scope>
    <source>
        <strain evidence="2">AG</strain>
    </source>
</reference>
<gene>
    <name evidence="2" type="ORF">K450DRAFT_281407</name>
</gene>
<dbReference type="RefSeq" id="XP_051443734.1">
    <property type="nucleotide sequence ID" value="XM_051593396.1"/>
</dbReference>